<feature type="non-terminal residue" evidence="1">
    <location>
        <position position="1"/>
    </location>
</feature>
<protein>
    <submittedName>
        <fullName evidence="1">5896_t:CDS:1</fullName>
    </submittedName>
</protein>
<accession>A0A9N9EWT0</accession>
<dbReference type="AlphaFoldDB" id="A0A9N9EWT0"/>
<proteinExistence type="predicted"/>
<dbReference type="OrthoDB" id="2443884at2759"/>
<keyword evidence="2" id="KW-1185">Reference proteome</keyword>
<gene>
    <name evidence="1" type="ORF">ALEPTO_LOCUS11380</name>
</gene>
<dbReference type="EMBL" id="CAJVPS010017947">
    <property type="protein sequence ID" value="CAG8695762.1"/>
    <property type="molecule type" value="Genomic_DNA"/>
</dbReference>
<reference evidence="1" key="1">
    <citation type="submission" date="2021-06" db="EMBL/GenBank/DDBJ databases">
        <authorList>
            <person name="Kallberg Y."/>
            <person name="Tangrot J."/>
            <person name="Rosling A."/>
        </authorList>
    </citation>
    <scope>NUCLEOTIDE SEQUENCE</scope>
    <source>
        <strain evidence="1">FL130A</strain>
    </source>
</reference>
<evidence type="ECO:0000313" key="2">
    <source>
        <dbReference type="Proteomes" id="UP000789508"/>
    </source>
</evidence>
<comment type="caution">
    <text evidence="1">The sequence shown here is derived from an EMBL/GenBank/DDBJ whole genome shotgun (WGS) entry which is preliminary data.</text>
</comment>
<sequence length="92" mass="10172">PNSIPAIYSGVRVLVYAFLAKDVKLKDVITLSAQSLDGPIKLDVKVDPVTLQVSKIHTLAAQKLIQDLEEGISYLHVDSNRKDKVFDVLVKE</sequence>
<evidence type="ECO:0000313" key="1">
    <source>
        <dbReference type="EMBL" id="CAG8695762.1"/>
    </source>
</evidence>
<organism evidence="1 2">
    <name type="scientific">Ambispora leptoticha</name>
    <dbReference type="NCBI Taxonomy" id="144679"/>
    <lineage>
        <taxon>Eukaryota</taxon>
        <taxon>Fungi</taxon>
        <taxon>Fungi incertae sedis</taxon>
        <taxon>Mucoromycota</taxon>
        <taxon>Glomeromycotina</taxon>
        <taxon>Glomeromycetes</taxon>
        <taxon>Archaeosporales</taxon>
        <taxon>Ambisporaceae</taxon>
        <taxon>Ambispora</taxon>
    </lineage>
</organism>
<dbReference type="Proteomes" id="UP000789508">
    <property type="component" value="Unassembled WGS sequence"/>
</dbReference>
<name>A0A9N9EWT0_9GLOM</name>